<dbReference type="Gene3D" id="2.20.110.10">
    <property type="entry name" value="Histone H3 K4-specific methyltransferase SET7/9 N-terminal domain"/>
    <property type="match status" value="1"/>
</dbReference>
<reference evidence="1 2" key="1">
    <citation type="submission" date="2024-04" db="EMBL/GenBank/DDBJ databases">
        <title>Novel genus in family Flammeovirgaceae.</title>
        <authorList>
            <person name="Nguyen T.H."/>
            <person name="Vuong T.Q."/>
            <person name="Le H."/>
            <person name="Kim S.-G."/>
        </authorList>
    </citation>
    <scope>NUCLEOTIDE SEQUENCE [LARGE SCALE GENOMIC DNA]</scope>
    <source>
        <strain evidence="1 2">JCM 23209</strain>
    </source>
</reference>
<dbReference type="Proteomes" id="UP001403385">
    <property type="component" value="Unassembled WGS sequence"/>
</dbReference>
<dbReference type="RefSeq" id="WP_346821132.1">
    <property type="nucleotide sequence ID" value="NZ_JBDKWZ010000005.1"/>
</dbReference>
<organism evidence="1 2">
    <name type="scientific">Rapidithrix thailandica</name>
    <dbReference type="NCBI Taxonomy" id="413964"/>
    <lineage>
        <taxon>Bacteria</taxon>
        <taxon>Pseudomonadati</taxon>
        <taxon>Bacteroidota</taxon>
        <taxon>Cytophagia</taxon>
        <taxon>Cytophagales</taxon>
        <taxon>Flammeovirgaceae</taxon>
        <taxon>Rapidithrix</taxon>
    </lineage>
</organism>
<proteinExistence type="predicted"/>
<dbReference type="AlphaFoldDB" id="A0AAW9S7G5"/>
<sequence>MTQLLKYTLLLLSFICFTQLSYGQKKKGKKETSSDTTQTIILTEDSKPTIELNPGLKDKEEEKHKKNKKKKNVWYEIKTKKRFTVTYQRRRRVVEQFYVLKEYQAPSKHPKYKYYYDSKERRIVYTTAIREDFMPLHGPYKKFVDGALITNGIYYIGVKHGRWEEYTTDSTLRDKEYYYRGFPKESEITYWDGEQTKIKEVMPIMYERKDGYFKSYYESGRIKAEGEYKEGVKVGLWVEYYDKEIRRNKNKKRYIQYQKNPFEKGVEPKVTKEWDEDGFVEGEERRGNRRTRER</sequence>
<dbReference type="SUPFAM" id="SSF82185">
    <property type="entry name" value="Histone H3 K4-specific methyltransferase SET7/9 N-terminal domain"/>
    <property type="match status" value="1"/>
</dbReference>
<dbReference type="EMBL" id="JBDKWZ010000005">
    <property type="protein sequence ID" value="MEN7548353.1"/>
    <property type="molecule type" value="Genomic_DNA"/>
</dbReference>
<evidence type="ECO:0000313" key="2">
    <source>
        <dbReference type="Proteomes" id="UP001403385"/>
    </source>
</evidence>
<keyword evidence="2" id="KW-1185">Reference proteome</keyword>
<accession>A0AAW9S7G5</accession>
<comment type="caution">
    <text evidence="1">The sequence shown here is derived from an EMBL/GenBank/DDBJ whole genome shotgun (WGS) entry which is preliminary data.</text>
</comment>
<evidence type="ECO:0000313" key="1">
    <source>
        <dbReference type="EMBL" id="MEN7548353.1"/>
    </source>
</evidence>
<name>A0AAW9S7G5_9BACT</name>
<protein>
    <submittedName>
        <fullName evidence="1">Uncharacterized protein</fullName>
    </submittedName>
</protein>
<gene>
    <name evidence="1" type="ORF">AAG747_10570</name>
</gene>